<dbReference type="STRING" id="1789683.A0A1X7RBH0"/>
<dbReference type="EMBL" id="FXLY01000014">
    <property type="protein sequence ID" value="SMN22810.1"/>
    <property type="molecule type" value="Genomic_DNA"/>
</dbReference>
<dbReference type="Proteomes" id="UP000196158">
    <property type="component" value="Unassembled WGS sequence"/>
</dbReference>
<keyword evidence="4" id="KW-1185">Reference proteome</keyword>
<sequence>MANFTNILICNITDSNIQIPNKNDPLRIANSTYEQLYNTFENEPWLSSSTNNDDFTQLKMLKVDRDLLFQVLMVEDISKSKQSQLDDLSTKINPKNQRVDTLRQSKGPKKFNIITQVDLDKDDNTTNNNNNNSANLSANFNTSKSSDLQSRKTVYKITLQSKKGDIFFAINTYPIHWDNCCWGAKLIIKKDTIFNRGVFYLKENLTSMCFGSINSWMEQQDLKKFAYLEGKLNRDNNDFKETTTSRKRKAIELTEDDI</sequence>
<gene>
    <name evidence="3" type="ORF">KASA_0E00561G</name>
</gene>
<dbReference type="Pfam" id="PF08585">
    <property type="entry name" value="RMI1_N_C"/>
    <property type="match status" value="1"/>
</dbReference>
<feature type="compositionally biased region" description="Low complexity" evidence="1">
    <location>
        <begin position="125"/>
        <end position="140"/>
    </location>
</feature>
<dbReference type="InterPro" id="IPR042470">
    <property type="entry name" value="RMI1_N_C_sf"/>
</dbReference>
<feature type="domain" description="RecQ mediated genome instability protein 1 OB-fold" evidence="2">
    <location>
        <begin position="59"/>
        <end position="221"/>
    </location>
</feature>
<evidence type="ECO:0000313" key="4">
    <source>
        <dbReference type="Proteomes" id="UP000196158"/>
    </source>
</evidence>
<evidence type="ECO:0000259" key="2">
    <source>
        <dbReference type="Pfam" id="PF08585"/>
    </source>
</evidence>
<dbReference type="InterPro" id="IPR013894">
    <property type="entry name" value="RMI1_OB"/>
</dbReference>
<name>A0A1X7RBH0_9SACH</name>
<feature type="region of interest" description="Disordered" evidence="1">
    <location>
        <begin position="121"/>
        <end position="140"/>
    </location>
</feature>
<dbReference type="Gene3D" id="2.40.50.770">
    <property type="entry name" value="RecQ-mediated genome instability protein Rmi1, C-terminal domain"/>
    <property type="match status" value="1"/>
</dbReference>
<dbReference type="OrthoDB" id="341511at2759"/>
<organism evidence="3 4">
    <name type="scientific">Maudiozyma saulgeensis</name>
    <dbReference type="NCBI Taxonomy" id="1789683"/>
    <lineage>
        <taxon>Eukaryota</taxon>
        <taxon>Fungi</taxon>
        <taxon>Dikarya</taxon>
        <taxon>Ascomycota</taxon>
        <taxon>Saccharomycotina</taxon>
        <taxon>Saccharomycetes</taxon>
        <taxon>Saccharomycetales</taxon>
        <taxon>Saccharomycetaceae</taxon>
        <taxon>Maudiozyma</taxon>
    </lineage>
</organism>
<reference evidence="3 4" key="1">
    <citation type="submission" date="2017-04" db="EMBL/GenBank/DDBJ databases">
        <authorList>
            <person name="Afonso C.L."/>
            <person name="Miller P.J."/>
            <person name="Scott M.A."/>
            <person name="Spackman E."/>
            <person name="Goraichik I."/>
            <person name="Dimitrov K.M."/>
            <person name="Suarez D.L."/>
            <person name="Swayne D.E."/>
        </authorList>
    </citation>
    <scope>NUCLEOTIDE SEQUENCE [LARGE SCALE GENOMIC DNA]</scope>
</reference>
<evidence type="ECO:0000313" key="3">
    <source>
        <dbReference type="EMBL" id="SMN22810.1"/>
    </source>
</evidence>
<dbReference type="AlphaFoldDB" id="A0A1X7RBH0"/>
<evidence type="ECO:0000256" key="1">
    <source>
        <dbReference type="SAM" id="MobiDB-lite"/>
    </source>
</evidence>
<accession>A0A1X7RBH0</accession>
<proteinExistence type="predicted"/>
<protein>
    <submittedName>
        <fullName evidence="3">Similar to Saccharomyces cerevisiae YPL024W RMI1 Subunit of the RecQ (Sgs1p)-Topo III (Top3p) complex</fullName>
    </submittedName>
</protein>